<dbReference type="InterPro" id="IPR001279">
    <property type="entry name" value="Metallo-B-lactamas"/>
</dbReference>
<accession>A0A1M7KJN5</accession>
<dbReference type="RefSeq" id="WP_073162558.1">
    <property type="nucleotide sequence ID" value="NZ_FRDA01000002.1"/>
</dbReference>
<dbReference type="AlphaFoldDB" id="A0A1M7KJN5"/>
<dbReference type="EMBL" id="FRDA01000002">
    <property type="protein sequence ID" value="SHM65341.1"/>
    <property type="molecule type" value="Genomic_DNA"/>
</dbReference>
<dbReference type="GO" id="GO:0016787">
    <property type="term" value="F:hydrolase activity"/>
    <property type="evidence" value="ECO:0007669"/>
    <property type="project" value="UniProtKB-KW"/>
</dbReference>
<evidence type="ECO:0000259" key="1">
    <source>
        <dbReference type="Pfam" id="PF00753"/>
    </source>
</evidence>
<dbReference type="Gene3D" id="3.60.15.10">
    <property type="entry name" value="Ribonuclease Z/Hydroxyacylglutathione hydrolase-like"/>
    <property type="match status" value="1"/>
</dbReference>
<dbReference type="OrthoDB" id="418728at2"/>
<dbReference type="InterPro" id="IPR036866">
    <property type="entry name" value="RibonucZ/Hydroxyglut_hydro"/>
</dbReference>
<feature type="domain" description="Metallo-beta-lactamase" evidence="1">
    <location>
        <begin position="10"/>
        <end position="103"/>
    </location>
</feature>
<proteinExistence type="predicted"/>
<dbReference type="Pfam" id="PF00753">
    <property type="entry name" value="Lactamase_B"/>
    <property type="match status" value="1"/>
</dbReference>
<dbReference type="STRING" id="1190415.SAMN05216593_102172"/>
<dbReference type="InterPro" id="IPR052159">
    <property type="entry name" value="Competence_DNA_uptake"/>
</dbReference>
<dbReference type="PANTHER" id="PTHR30619:SF1">
    <property type="entry name" value="RECOMBINATION PROTEIN 2"/>
    <property type="match status" value="1"/>
</dbReference>
<dbReference type="Proteomes" id="UP000183983">
    <property type="component" value="Unassembled WGS sequence"/>
</dbReference>
<name>A0A1M7KJN5_9PSED</name>
<keyword evidence="2" id="KW-0378">Hydrolase</keyword>
<reference evidence="2 3" key="1">
    <citation type="submission" date="2016-11" db="EMBL/GenBank/DDBJ databases">
        <authorList>
            <person name="Jaros S."/>
            <person name="Januszkiewicz K."/>
            <person name="Wedrychowicz H."/>
        </authorList>
    </citation>
    <scope>NUCLEOTIDE SEQUENCE [LARGE SCALE GENOMIC DNA]</scope>
    <source>
        <strain evidence="2 3">LMG 26898</strain>
    </source>
</reference>
<organism evidence="2 3">
    <name type="scientific">Pseudomonas asturiensis</name>
    <dbReference type="NCBI Taxonomy" id="1190415"/>
    <lineage>
        <taxon>Bacteria</taxon>
        <taxon>Pseudomonadati</taxon>
        <taxon>Pseudomonadota</taxon>
        <taxon>Gammaproteobacteria</taxon>
        <taxon>Pseudomonadales</taxon>
        <taxon>Pseudomonadaceae</taxon>
        <taxon>Pseudomonas</taxon>
    </lineage>
</organism>
<dbReference type="SUPFAM" id="SSF56281">
    <property type="entry name" value="Metallo-hydrolase/oxidoreductase"/>
    <property type="match status" value="1"/>
</dbReference>
<protein>
    <submittedName>
        <fullName evidence="2">Metal-dependent hydrolase, beta-lactamase superfamily II</fullName>
    </submittedName>
</protein>
<gene>
    <name evidence="2" type="ORF">SAMN05216593_102172</name>
</gene>
<evidence type="ECO:0000313" key="2">
    <source>
        <dbReference type="EMBL" id="SHM65341.1"/>
    </source>
</evidence>
<dbReference type="PANTHER" id="PTHR30619">
    <property type="entry name" value="DNA INTERNALIZATION/COMPETENCE PROTEIN COMEC/REC2"/>
    <property type="match status" value="1"/>
</dbReference>
<evidence type="ECO:0000313" key="3">
    <source>
        <dbReference type="Proteomes" id="UP000183983"/>
    </source>
</evidence>
<sequence>MAIIVRVLKARQGDCILVSHEGPGGVFNLLIDGGTSTTFRHGPRQLYAGALCNTLDDLKAKGQHIDLAILTHIDDDHINGLIKAFEKPGYLGDMVKSIWFNSSRLITRHFDVPEIPENNIKLLDDDPQTSVKQGKDLEELLDKIGCVRAPLVMAGQTYKAGPFTFKVLSPSREQLMKLLNVWPFEVDSGKTSAHDTDYHLAFQDIWLDDKFHSDASIYNGSSIAFILEADGRRMLFLGDAHDGVVCESLRAFDHSETNKLQLDLVKLSHHGSQYNTSSDLLGVLDSPIYIVSTDGSRHGLPNKRTIARIIKSTRGKVCFNYDHVVAPLLLAHEIEEYSSRLEVLDDEIRF</sequence>